<dbReference type="GO" id="GO:0004222">
    <property type="term" value="F:metalloendopeptidase activity"/>
    <property type="evidence" value="ECO:0007669"/>
    <property type="project" value="TreeGrafter"/>
</dbReference>
<feature type="domain" description="LysM" evidence="1">
    <location>
        <begin position="234"/>
        <end position="278"/>
    </location>
</feature>
<dbReference type="EMBL" id="AYUF01000495">
    <property type="protein sequence ID" value="ETK00795.1"/>
    <property type="molecule type" value="Genomic_DNA"/>
</dbReference>
<dbReference type="Pfam" id="PF01476">
    <property type="entry name" value="LysM"/>
    <property type="match status" value="3"/>
</dbReference>
<dbReference type="CDD" id="cd12797">
    <property type="entry name" value="M23_peptidase"/>
    <property type="match status" value="1"/>
</dbReference>
<dbReference type="InterPro" id="IPR050570">
    <property type="entry name" value="Cell_wall_metabolism_enzyme"/>
</dbReference>
<dbReference type="InterPro" id="IPR011055">
    <property type="entry name" value="Dup_hybrid_motif"/>
</dbReference>
<dbReference type="PANTHER" id="PTHR21666">
    <property type="entry name" value="PEPTIDASE-RELATED"/>
    <property type="match status" value="1"/>
</dbReference>
<gene>
    <name evidence="2" type="ORF">N425_13280</name>
</gene>
<dbReference type="InterPro" id="IPR018392">
    <property type="entry name" value="LysM"/>
</dbReference>
<feature type="domain" description="LysM" evidence="1">
    <location>
        <begin position="433"/>
        <end position="477"/>
    </location>
</feature>
<dbReference type="Gene3D" id="2.70.70.10">
    <property type="entry name" value="Glucose Permease (Domain IIA)"/>
    <property type="match status" value="1"/>
</dbReference>
<accession>W2C0T8</accession>
<dbReference type="CDD" id="cd00118">
    <property type="entry name" value="LysM"/>
    <property type="match status" value="3"/>
</dbReference>
<feature type="domain" description="LysM" evidence="1">
    <location>
        <begin position="313"/>
        <end position="357"/>
    </location>
</feature>
<comment type="caution">
    <text evidence="2">The sequence shown here is derived from an EMBL/GenBank/DDBJ whole genome shotgun (WGS) entry which is preliminary data.</text>
</comment>
<dbReference type="SMART" id="SM00257">
    <property type="entry name" value="LysM"/>
    <property type="match status" value="3"/>
</dbReference>
<organism evidence="2 3">
    <name type="scientific">Tannerella sp. oral taxon BU063 isolate Cell 2</name>
    <dbReference type="NCBI Taxonomy" id="1411148"/>
    <lineage>
        <taxon>Bacteria</taxon>
        <taxon>Pseudomonadati</taxon>
        <taxon>Bacteroidota</taxon>
        <taxon>Bacteroidia</taxon>
        <taxon>Bacteroidales</taxon>
        <taxon>Tannerellaceae</taxon>
        <taxon>Tannerella</taxon>
    </lineage>
</organism>
<protein>
    <recommendedName>
        <fullName evidence="1">LysM domain-containing protein</fullName>
    </recommendedName>
</protein>
<evidence type="ECO:0000313" key="3">
    <source>
        <dbReference type="Proteomes" id="UP000018837"/>
    </source>
</evidence>
<dbReference type="SUPFAM" id="SSF54106">
    <property type="entry name" value="LysM domain"/>
    <property type="match status" value="3"/>
</dbReference>
<dbReference type="PATRIC" id="fig|1411148.3.peg.2225"/>
<sequence>MERKASELIAGHIDVTKKKMTSDKLAPVTYSSQAELLRNEELRFPADELYASSWDTRWVNPFRSKNIPFPDSFRVDCSSFVCPVGKRLKINSEYGIRRRWMHRGIDLDLNIGDTVRAAFSGKVRIKNFERGGYGNYLVIRHPNGLETVYGHLSGFLVGENQIVLAGQPIGLGGSTGRSTGPHLHFETRFLGEAFNPHEIIDFNNGTPRRDFYVIRKSTFRRNVNIYTSTSERIVYHRVRRGESVAMIARKYRISVAELCRLNGLRRKSRLRVGQALRCGKIYITTPKRKIAEDEAVASTTTTNVDRTVVRPAAYHRVESDETLMSIARQYGTTVDALCKLNNIRPTSALKPGQNICYRAERKISLDKNGEAIAKATPTTKAEASVAGKAAADNSEDIDVDDDSDNGAAVVVVAPKASKKMTPGGRRLATSKQIYYRVRKGDTLKSIARRYGMTVNQLCRINGLRKTSKVKVGRSLRCS</sequence>
<dbReference type="PROSITE" id="PS51782">
    <property type="entry name" value="LYSM"/>
    <property type="match status" value="3"/>
</dbReference>
<dbReference type="InterPro" id="IPR016047">
    <property type="entry name" value="M23ase_b-sheet_dom"/>
</dbReference>
<proteinExistence type="predicted"/>
<dbReference type="Proteomes" id="UP000018837">
    <property type="component" value="Unassembled WGS sequence"/>
</dbReference>
<dbReference type="Gene3D" id="3.10.350.10">
    <property type="entry name" value="LysM domain"/>
    <property type="match status" value="3"/>
</dbReference>
<reference evidence="2 3" key="1">
    <citation type="submission" date="2013-11" db="EMBL/GenBank/DDBJ databases">
        <title>Single cell genomics of uncultured Tannerella BU063 (oral taxon 286).</title>
        <authorList>
            <person name="Beall C.J."/>
            <person name="Campbell A.G."/>
            <person name="Griffen A.L."/>
            <person name="Podar M."/>
            <person name="Leys E.J."/>
        </authorList>
    </citation>
    <scope>NUCLEOTIDE SEQUENCE [LARGE SCALE GENOMIC DNA]</scope>
    <source>
        <strain evidence="2">Cell 2</strain>
    </source>
</reference>
<dbReference type="Pfam" id="PF01551">
    <property type="entry name" value="Peptidase_M23"/>
    <property type="match status" value="1"/>
</dbReference>
<dbReference type="PANTHER" id="PTHR21666:SF270">
    <property type="entry name" value="MUREIN HYDROLASE ACTIVATOR ENVC"/>
    <property type="match status" value="1"/>
</dbReference>
<evidence type="ECO:0000313" key="2">
    <source>
        <dbReference type="EMBL" id="ETK00795.1"/>
    </source>
</evidence>
<dbReference type="InterPro" id="IPR036779">
    <property type="entry name" value="LysM_dom_sf"/>
</dbReference>
<dbReference type="AlphaFoldDB" id="W2C0T8"/>
<dbReference type="SUPFAM" id="SSF51261">
    <property type="entry name" value="Duplicated hybrid motif"/>
    <property type="match status" value="1"/>
</dbReference>
<evidence type="ECO:0000259" key="1">
    <source>
        <dbReference type="PROSITE" id="PS51782"/>
    </source>
</evidence>
<name>W2C0T8_9BACT</name>